<organism evidence="2 3">
    <name type="scientific">Hyaloscypha bicolor E</name>
    <dbReference type="NCBI Taxonomy" id="1095630"/>
    <lineage>
        <taxon>Eukaryota</taxon>
        <taxon>Fungi</taxon>
        <taxon>Dikarya</taxon>
        <taxon>Ascomycota</taxon>
        <taxon>Pezizomycotina</taxon>
        <taxon>Leotiomycetes</taxon>
        <taxon>Helotiales</taxon>
        <taxon>Hyaloscyphaceae</taxon>
        <taxon>Hyaloscypha</taxon>
        <taxon>Hyaloscypha bicolor</taxon>
    </lineage>
</organism>
<protein>
    <submittedName>
        <fullName evidence="2">Uncharacterized protein</fullName>
    </submittedName>
</protein>
<gene>
    <name evidence="2" type="ORF">K444DRAFT_633146</name>
</gene>
<dbReference type="EMBL" id="KZ613854">
    <property type="protein sequence ID" value="PMD55587.1"/>
    <property type="molecule type" value="Genomic_DNA"/>
</dbReference>
<sequence>MSATLYPTRNPRIWPAPRGSSLAWETSPKPNQSCSALFHPHLPHLCFNTYVGTNLSSGGQWAVGSCCDPALLSNESLQTAANSTENNRSACGYDDEESIDGDTVMSSPGESDIEDDDLCDISPNFIAMAVDLSHHHSPLLSFEDILAQEESLLPDDGLDNVAPSIGKSSTTGFNSREERF</sequence>
<dbReference type="GeneID" id="36591660"/>
<evidence type="ECO:0000313" key="2">
    <source>
        <dbReference type="EMBL" id="PMD55587.1"/>
    </source>
</evidence>
<accession>A0A2J6SXT3</accession>
<dbReference type="RefSeq" id="XP_024732491.1">
    <property type="nucleotide sequence ID" value="XM_024883583.1"/>
</dbReference>
<dbReference type="OrthoDB" id="10462297at2759"/>
<dbReference type="AlphaFoldDB" id="A0A2J6SXT3"/>
<dbReference type="Proteomes" id="UP000235371">
    <property type="component" value="Unassembled WGS sequence"/>
</dbReference>
<feature type="region of interest" description="Disordered" evidence="1">
    <location>
        <begin position="83"/>
        <end position="112"/>
    </location>
</feature>
<reference evidence="2 3" key="1">
    <citation type="submission" date="2016-04" db="EMBL/GenBank/DDBJ databases">
        <title>A degradative enzymes factory behind the ericoid mycorrhizal symbiosis.</title>
        <authorList>
            <consortium name="DOE Joint Genome Institute"/>
            <person name="Martino E."/>
            <person name="Morin E."/>
            <person name="Grelet G."/>
            <person name="Kuo A."/>
            <person name="Kohler A."/>
            <person name="Daghino S."/>
            <person name="Barry K."/>
            <person name="Choi C."/>
            <person name="Cichocki N."/>
            <person name="Clum A."/>
            <person name="Copeland A."/>
            <person name="Hainaut M."/>
            <person name="Haridas S."/>
            <person name="Labutti K."/>
            <person name="Lindquist E."/>
            <person name="Lipzen A."/>
            <person name="Khouja H.-R."/>
            <person name="Murat C."/>
            <person name="Ohm R."/>
            <person name="Olson A."/>
            <person name="Spatafora J."/>
            <person name="Veneault-Fourrey C."/>
            <person name="Henrissat B."/>
            <person name="Grigoriev I."/>
            <person name="Martin F."/>
            <person name="Perotto S."/>
        </authorList>
    </citation>
    <scope>NUCLEOTIDE SEQUENCE [LARGE SCALE GENOMIC DNA]</scope>
    <source>
        <strain evidence="2 3">E</strain>
    </source>
</reference>
<dbReference type="InParanoid" id="A0A2J6SXT3"/>
<evidence type="ECO:0000256" key="1">
    <source>
        <dbReference type="SAM" id="MobiDB-lite"/>
    </source>
</evidence>
<name>A0A2J6SXT3_9HELO</name>
<feature type="region of interest" description="Disordered" evidence="1">
    <location>
        <begin position="157"/>
        <end position="180"/>
    </location>
</feature>
<evidence type="ECO:0000313" key="3">
    <source>
        <dbReference type="Proteomes" id="UP000235371"/>
    </source>
</evidence>
<keyword evidence="3" id="KW-1185">Reference proteome</keyword>
<proteinExistence type="predicted"/>